<feature type="signal peptide" evidence="1">
    <location>
        <begin position="1"/>
        <end position="19"/>
    </location>
</feature>
<name>A0ABV7HN06_9GAMM</name>
<sequence length="60" mass="6672">MARLLLVVSLIIVSACSHNKTDNYYWCSYETTEEAYQTCMDVANGVDDDTANAAGKRVNH</sequence>
<accession>A0ABV7HN06</accession>
<dbReference type="PROSITE" id="PS51257">
    <property type="entry name" value="PROKAR_LIPOPROTEIN"/>
    <property type="match status" value="1"/>
</dbReference>
<keyword evidence="1" id="KW-0732">Signal</keyword>
<keyword evidence="3" id="KW-1185">Reference proteome</keyword>
<organism evidence="2 3">
    <name type="scientific">Gilvimarinus japonicus</name>
    <dbReference type="NCBI Taxonomy" id="1796469"/>
    <lineage>
        <taxon>Bacteria</taxon>
        <taxon>Pseudomonadati</taxon>
        <taxon>Pseudomonadota</taxon>
        <taxon>Gammaproteobacteria</taxon>
        <taxon>Cellvibrionales</taxon>
        <taxon>Cellvibrionaceae</taxon>
        <taxon>Gilvimarinus</taxon>
    </lineage>
</organism>
<dbReference type="Proteomes" id="UP001595548">
    <property type="component" value="Unassembled WGS sequence"/>
</dbReference>
<feature type="chain" id="PRO_5046555827" evidence="1">
    <location>
        <begin position="20"/>
        <end position="60"/>
    </location>
</feature>
<gene>
    <name evidence="2" type="ORF">ACFOEB_02270</name>
</gene>
<evidence type="ECO:0000256" key="1">
    <source>
        <dbReference type="SAM" id="SignalP"/>
    </source>
</evidence>
<reference evidence="3" key="1">
    <citation type="journal article" date="2019" name="Int. J. Syst. Evol. Microbiol.">
        <title>The Global Catalogue of Microorganisms (GCM) 10K type strain sequencing project: providing services to taxonomists for standard genome sequencing and annotation.</title>
        <authorList>
            <consortium name="The Broad Institute Genomics Platform"/>
            <consortium name="The Broad Institute Genome Sequencing Center for Infectious Disease"/>
            <person name="Wu L."/>
            <person name="Ma J."/>
        </authorList>
    </citation>
    <scope>NUCLEOTIDE SEQUENCE [LARGE SCALE GENOMIC DNA]</scope>
    <source>
        <strain evidence="3">KCTC 52141</strain>
    </source>
</reference>
<proteinExistence type="predicted"/>
<dbReference type="RefSeq" id="WP_339617428.1">
    <property type="nucleotide sequence ID" value="NZ_AP031500.1"/>
</dbReference>
<dbReference type="EMBL" id="JBHRTL010000003">
    <property type="protein sequence ID" value="MFC3154011.1"/>
    <property type="molecule type" value="Genomic_DNA"/>
</dbReference>
<evidence type="ECO:0000313" key="3">
    <source>
        <dbReference type="Proteomes" id="UP001595548"/>
    </source>
</evidence>
<evidence type="ECO:0000313" key="2">
    <source>
        <dbReference type="EMBL" id="MFC3154011.1"/>
    </source>
</evidence>
<comment type="caution">
    <text evidence="2">The sequence shown here is derived from an EMBL/GenBank/DDBJ whole genome shotgun (WGS) entry which is preliminary data.</text>
</comment>
<protein>
    <submittedName>
        <fullName evidence="2">Uncharacterized protein</fullName>
    </submittedName>
</protein>